<dbReference type="OrthoDB" id="3261594at2759"/>
<dbReference type="InParanoid" id="A0A0H2S2E2"/>
<reference evidence="1 2" key="1">
    <citation type="submission" date="2015-04" db="EMBL/GenBank/DDBJ databases">
        <title>Complete genome sequence of Schizopora paradoxa KUC8140, a cosmopolitan wood degrader in East Asia.</title>
        <authorList>
            <consortium name="DOE Joint Genome Institute"/>
            <person name="Min B."/>
            <person name="Park H."/>
            <person name="Jang Y."/>
            <person name="Kim J.-J."/>
            <person name="Kim K.H."/>
            <person name="Pangilinan J."/>
            <person name="Lipzen A."/>
            <person name="Riley R."/>
            <person name="Grigoriev I.V."/>
            <person name="Spatafora J.W."/>
            <person name="Choi I.-G."/>
        </authorList>
    </citation>
    <scope>NUCLEOTIDE SEQUENCE [LARGE SCALE GENOMIC DNA]</scope>
    <source>
        <strain evidence="1 2">KUC8140</strain>
    </source>
</reference>
<keyword evidence="2" id="KW-1185">Reference proteome</keyword>
<sequence>MPDHSPVKEIQTRLEFIKALKEAKLEDGGLEPWVIERLRNPIQAPLQLDDRGLLFSMRLFFILERSSQETYQNVRELEQEFHDDFEVLSLDQVKRQIQSHSGVVPIKNDMCPNSCIAYTGPRYSKLETCPFCSESRYDLKILAETNGRKKVARQKYYTIPLGPVLQCLFRTVQGCNDMEYFWKFMTKILSTVDHVNTTINIETFEDSGSGSEFIEAVLKGIIKEDDILLMFSLDGAQFYKGKQSDCHIYIWVIFNLSPDLRYKKRYVIPGGIIPGPNNPKDTDSFLFPGLHHVSALHNEGGLKIWKATTKRVHTSDPTLAQLTADRVGMPDINGMAGHQATYGCRVNCDVKGRHKEGANNYYPAHYKPDNYEVEGCNHPSVKLEEVSHVTIDDYNTNLKFVLQSQSKTQHAVRRQMTGISGPSIFHGISARHRLSIPGCF</sequence>
<gene>
    <name evidence="1" type="ORF">SCHPADRAFT_831526</name>
</gene>
<dbReference type="STRING" id="27342.A0A0H2S2E2"/>
<feature type="non-terminal residue" evidence="1">
    <location>
        <position position="440"/>
    </location>
</feature>
<evidence type="ECO:0000313" key="1">
    <source>
        <dbReference type="EMBL" id="KLO11181.1"/>
    </source>
</evidence>
<protein>
    <submittedName>
        <fullName evidence="1">Uncharacterized protein</fullName>
    </submittedName>
</protein>
<dbReference type="AlphaFoldDB" id="A0A0H2S2E2"/>
<dbReference type="Proteomes" id="UP000053477">
    <property type="component" value="Unassembled WGS sequence"/>
</dbReference>
<accession>A0A0H2S2E2</accession>
<evidence type="ECO:0000313" key="2">
    <source>
        <dbReference type="Proteomes" id="UP000053477"/>
    </source>
</evidence>
<proteinExistence type="predicted"/>
<name>A0A0H2S2E2_9AGAM</name>
<organism evidence="1 2">
    <name type="scientific">Schizopora paradoxa</name>
    <dbReference type="NCBI Taxonomy" id="27342"/>
    <lineage>
        <taxon>Eukaryota</taxon>
        <taxon>Fungi</taxon>
        <taxon>Dikarya</taxon>
        <taxon>Basidiomycota</taxon>
        <taxon>Agaricomycotina</taxon>
        <taxon>Agaricomycetes</taxon>
        <taxon>Hymenochaetales</taxon>
        <taxon>Schizoporaceae</taxon>
        <taxon>Schizopora</taxon>
    </lineage>
</organism>
<dbReference type="EMBL" id="KQ086007">
    <property type="protein sequence ID" value="KLO11181.1"/>
    <property type="molecule type" value="Genomic_DNA"/>
</dbReference>